<keyword evidence="2" id="KW-0812">Transmembrane</keyword>
<feature type="chain" id="PRO_5047199735" evidence="3">
    <location>
        <begin position="23"/>
        <end position="405"/>
    </location>
</feature>
<evidence type="ECO:0000256" key="3">
    <source>
        <dbReference type="SAM" id="SignalP"/>
    </source>
</evidence>
<feature type="compositionally biased region" description="Basic and acidic residues" evidence="1">
    <location>
        <begin position="270"/>
        <end position="279"/>
    </location>
</feature>
<gene>
    <name evidence="5" type="primary">LOC107070062</name>
</gene>
<keyword evidence="2" id="KW-0472">Membrane</keyword>
<sequence length="405" mass="46376">MIPRILVALLILFGLISNKSFALTLPEITSYAKVSKNGEETKNTGNGPFSWITRALVRANNSGIVENEGRNAKDIAITMSPVYIPPSRISKLKNGEVIDHPSTKRYSTIDEELLAKLDSTKSKPKLQDRFHPPASFERNVKQQIVSSGSPPPMSSMSDTNSDVSSSSSISGYSRPIYAGPYSIKTTDYDKPKDYLMDKPISKPIGINNYPSIVTDDKPMDLFPNHQTDDTNFPNFSSEPSYDDHAAPKPIEFDKPTFDDDTDDNNDNDDTYPRDHDHYHNHNHHEEVIYDHIPEYYYHHPHHHFTTTPEPEMNDQRLDKRPYSYYFIGKKLWYIPLYFSIYFIVYIAALVLKSIARHKITFPSHLAEVAGHGRMNNDESFDWWDLTNRIFNGIEDFSERFGKGSQ</sequence>
<keyword evidence="2" id="KW-1133">Transmembrane helix</keyword>
<feature type="compositionally biased region" description="Acidic residues" evidence="1">
    <location>
        <begin position="258"/>
        <end position="269"/>
    </location>
</feature>
<evidence type="ECO:0000256" key="2">
    <source>
        <dbReference type="SAM" id="Phobius"/>
    </source>
</evidence>
<evidence type="ECO:0000313" key="5">
    <source>
        <dbReference type="RefSeq" id="XP_015183392.1"/>
    </source>
</evidence>
<evidence type="ECO:0000313" key="4">
    <source>
        <dbReference type="Proteomes" id="UP000694924"/>
    </source>
</evidence>
<organism evidence="4 5">
    <name type="scientific">Polistes dominula</name>
    <name type="common">European paper wasp</name>
    <name type="synonym">Vespa dominula</name>
    <dbReference type="NCBI Taxonomy" id="743375"/>
    <lineage>
        <taxon>Eukaryota</taxon>
        <taxon>Metazoa</taxon>
        <taxon>Ecdysozoa</taxon>
        <taxon>Arthropoda</taxon>
        <taxon>Hexapoda</taxon>
        <taxon>Insecta</taxon>
        <taxon>Pterygota</taxon>
        <taxon>Neoptera</taxon>
        <taxon>Endopterygota</taxon>
        <taxon>Hymenoptera</taxon>
        <taxon>Apocrita</taxon>
        <taxon>Aculeata</taxon>
        <taxon>Vespoidea</taxon>
        <taxon>Vespidae</taxon>
        <taxon>Polistinae</taxon>
        <taxon>Polistini</taxon>
        <taxon>Polistes</taxon>
    </lineage>
</organism>
<feature type="compositionally biased region" description="Basic and acidic residues" evidence="1">
    <location>
        <begin position="120"/>
        <end position="131"/>
    </location>
</feature>
<dbReference type="GeneID" id="107070062"/>
<accession>A0ABM1IT55</accession>
<feature type="signal peptide" evidence="3">
    <location>
        <begin position="1"/>
        <end position="22"/>
    </location>
</feature>
<feature type="compositionally biased region" description="Basic and acidic residues" evidence="1">
    <location>
        <begin position="241"/>
        <end position="257"/>
    </location>
</feature>
<keyword evidence="4" id="KW-1185">Reference proteome</keyword>
<reference evidence="5" key="1">
    <citation type="submission" date="2025-08" db="UniProtKB">
        <authorList>
            <consortium name="RefSeq"/>
        </authorList>
    </citation>
    <scope>IDENTIFICATION</scope>
    <source>
        <tissue evidence="5">Whole body</tissue>
    </source>
</reference>
<feature type="compositionally biased region" description="Low complexity" evidence="1">
    <location>
        <begin position="154"/>
        <end position="169"/>
    </location>
</feature>
<dbReference type="Proteomes" id="UP000694924">
    <property type="component" value="Unplaced"/>
</dbReference>
<feature type="region of interest" description="Disordered" evidence="1">
    <location>
        <begin position="217"/>
        <end position="279"/>
    </location>
</feature>
<keyword evidence="3" id="KW-0732">Signal</keyword>
<dbReference type="RefSeq" id="XP_015183392.1">
    <property type="nucleotide sequence ID" value="XM_015327906.1"/>
</dbReference>
<feature type="transmembrane region" description="Helical" evidence="2">
    <location>
        <begin position="331"/>
        <end position="351"/>
    </location>
</feature>
<proteinExistence type="predicted"/>
<name>A0ABM1IT55_POLDO</name>
<feature type="region of interest" description="Disordered" evidence="1">
    <location>
        <begin position="120"/>
        <end position="169"/>
    </location>
</feature>
<protein>
    <submittedName>
        <fullName evidence="5">Uncharacterized protein LOC107070062</fullName>
    </submittedName>
</protein>
<evidence type="ECO:0000256" key="1">
    <source>
        <dbReference type="SAM" id="MobiDB-lite"/>
    </source>
</evidence>
<feature type="compositionally biased region" description="Polar residues" evidence="1">
    <location>
        <begin position="229"/>
        <end position="239"/>
    </location>
</feature>